<protein>
    <submittedName>
        <fullName evidence="1">Uncharacterized protein</fullName>
    </submittedName>
</protein>
<dbReference type="EMBL" id="KI394994">
    <property type="protein sequence ID" value="ERM99811.1"/>
    <property type="molecule type" value="Genomic_DNA"/>
</dbReference>
<sequence length="83" mass="9382">MVKGTSSKDDELNNESHLKRSVLIWISVAFDFGYIGEDRNSPLNARFPGMDPSVSDRVKNQTWAVKSDHIIDVIQKLSSLFTK</sequence>
<name>W1NS25_AMBTC</name>
<evidence type="ECO:0000313" key="2">
    <source>
        <dbReference type="Proteomes" id="UP000017836"/>
    </source>
</evidence>
<dbReference type="HOGENOM" id="CLU_2549622_0_0_1"/>
<organism evidence="1 2">
    <name type="scientific">Amborella trichopoda</name>
    <dbReference type="NCBI Taxonomy" id="13333"/>
    <lineage>
        <taxon>Eukaryota</taxon>
        <taxon>Viridiplantae</taxon>
        <taxon>Streptophyta</taxon>
        <taxon>Embryophyta</taxon>
        <taxon>Tracheophyta</taxon>
        <taxon>Spermatophyta</taxon>
        <taxon>Magnoliopsida</taxon>
        <taxon>Amborellales</taxon>
        <taxon>Amborellaceae</taxon>
        <taxon>Amborella</taxon>
    </lineage>
</organism>
<gene>
    <name evidence="1" type="ORF">AMTR_s00099p00167340</name>
</gene>
<keyword evidence="2" id="KW-1185">Reference proteome</keyword>
<dbReference type="AlphaFoldDB" id="W1NS25"/>
<proteinExistence type="predicted"/>
<reference evidence="2" key="1">
    <citation type="journal article" date="2013" name="Science">
        <title>The Amborella genome and the evolution of flowering plants.</title>
        <authorList>
            <consortium name="Amborella Genome Project"/>
        </authorList>
    </citation>
    <scope>NUCLEOTIDE SEQUENCE [LARGE SCALE GENOMIC DNA]</scope>
</reference>
<dbReference type="Gramene" id="ERM99811">
    <property type="protein sequence ID" value="ERM99811"/>
    <property type="gene ID" value="AMTR_s00099p00167340"/>
</dbReference>
<accession>W1NS25</accession>
<evidence type="ECO:0000313" key="1">
    <source>
        <dbReference type="EMBL" id="ERM99811.1"/>
    </source>
</evidence>
<feature type="non-terminal residue" evidence="1">
    <location>
        <position position="83"/>
    </location>
</feature>
<dbReference type="Proteomes" id="UP000017836">
    <property type="component" value="Unassembled WGS sequence"/>
</dbReference>